<reference evidence="4 5" key="1">
    <citation type="submission" date="2019-02" db="EMBL/GenBank/DDBJ databases">
        <title>Genome sequencing of the rare red list fungi Phellinidium pouzarii.</title>
        <authorList>
            <person name="Buettner E."/>
            <person name="Kellner H."/>
        </authorList>
    </citation>
    <scope>NUCLEOTIDE SEQUENCE [LARGE SCALE GENOMIC DNA]</scope>
    <source>
        <strain evidence="4 5">DSM 108285</strain>
    </source>
</reference>
<sequence length="1529" mass="168333">MGIIVSWINAIWSPHDALSHLSHSPDRRSLNPAHSLDNPVNVDLLLDDAVSLSPLPSPSSSQLPSAPTTFKLDPSAPLSPVSPAPPPHVTNMNQLLFVSSDFDERARSPNMASSEQVVEIDTEAGSSIDASDGHPRDPVPKSSSVVNRTSAPSPPPPAQAGLRIDVAAANSPAVDRELELVDANFVTSDILPDPSADMCFDDDGLTALEKIYLFARSSASFHRAFIARSLSEFLPDAIPSEAVEYVIPLMNGLAMDEDEAVKEALVEDLVSSIWWFLTHCQVVDFEVSEEAEPRDVPFLYVQSFTPLLGTLLLNTDANVGAPARRCVVDLLMRIREADAQSDKATSFGPEERRLFERELIQQVVIGMAHLDSGSLNDPGGQANDLQSMLEIEDIASYSSAVDTIRTPPPSATVDEGMLSTLTSTTALAVATEQFLAEQTESTSPDSAALAAAIQRPPSPLPIAFPQTSYFPVRSEIEPEFSHVDSQPPPTAMTSVHSEEDLPMVEVKSTSERDLESGQARKPVTSSLSQLKLETPLAQPQHLLEFNASTVTSDDPQFQSGGDVSDLGGDFNEEQAAIGRLASMSLTAAVTASVNIARPGQLDYEYELAFVREVERASRDSLYWVRREATFALGALAKVVPEEILHLNLLPLFEFFCEDSVWNVRQSILFALPAVLSRLPSEMRRRQALRTILKLAGDPASQVRTGVLEVLGETIYSFSGDPRGPPEEIVKLFIGEEGRDWHAPESPTFDTYNSPQSRTPWANSMMRARISSVMSSDNFGRPSYTSTSSSSSSDSSTESNPARPLVCAFNLPAVILTLGPTRWSELRGLHFFLSRTGASKVRQTLAASIGEIARIIGPENSRSDLIYRWWDFVRGHDAVVRAKALEALETFLQALDQQDRVRLVYSLEEIWDNHLKRWREREVLARTLARLAPFFPSNGQSLRTILGRALRDETAAVRTAAVEAVSMLFKSFSEISILISNWEKYPQIYDCVSAFPGVLRSIVDEILSLAYDEVYKKRLTYVACEKALIAHYRYNERIMDDDFWEAAVALAHDKIVDSRTLPPSVLHIVRALNEDPASDVRDFVSHILTRDVLALSQGVQERVATSTIFSRPPPKRQASEMEVEDTFHRFFLTIFALSSCPPVLPTPISSTSLSNTHAVSPTLLSRGNIRFLIFVGAFGLVVVFPVLFIEVTRRGAVSSRVWFEVSWITLFWVLNLAGAVAGSAVVSKAMCNFTSAEVHHSGPACASARVLVVFSWLNTAFRASSRLFDNLTKSALTRYYLCSLVVLYFVLLMGFVIVHQKEDTGVWYTNVREFSWFETKQCLRSAPNSPIGPGARFVKQKLPSLVAPKPRRPPVFVHQRAGLSSRVEIEHFTDVATIEEQPLPPNPVVVALAASNPFAFYPAHVQTSMQASSTHQNNSYYPSNPGPSPPPIRNWPRPINYNDEERPKSERAAQKQRANSNGLTTASNPRKNGRSKASPPPIAPERSTAVEAPVSPSRSRPTGPRTRSGSSTFVRPRPPPARPDYRRLDA</sequence>
<feature type="region of interest" description="Disordered" evidence="2">
    <location>
        <begin position="479"/>
        <end position="527"/>
    </location>
</feature>
<proteinExistence type="predicted"/>
<keyword evidence="3" id="KW-0812">Transmembrane</keyword>
<gene>
    <name evidence="4" type="ORF">EW145_g4780</name>
</gene>
<feature type="transmembrane region" description="Helical" evidence="3">
    <location>
        <begin position="1168"/>
        <end position="1188"/>
    </location>
</feature>
<evidence type="ECO:0008006" key="6">
    <source>
        <dbReference type="Google" id="ProtNLM"/>
    </source>
</evidence>
<keyword evidence="3" id="KW-0472">Membrane</keyword>
<feature type="region of interest" description="Disordered" evidence="2">
    <location>
        <begin position="53"/>
        <end position="87"/>
    </location>
</feature>
<feature type="region of interest" description="Disordered" evidence="2">
    <location>
        <begin position="126"/>
        <end position="161"/>
    </location>
</feature>
<evidence type="ECO:0000256" key="2">
    <source>
        <dbReference type="SAM" id="MobiDB-lite"/>
    </source>
</evidence>
<dbReference type="EMBL" id="SGPK01000260">
    <property type="protein sequence ID" value="THH05452.1"/>
    <property type="molecule type" value="Genomic_DNA"/>
</dbReference>
<keyword evidence="1" id="KW-0677">Repeat</keyword>
<protein>
    <recommendedName>
        <fullName evidence="6">TOG domain-containing protein</fullName>
    </recommendedName>
</protein>
<keyword evidence="5" id="KW-1185">Reference proteome</keyword>
<evidence type="ECO:0000313" key="5">
    <source>
        <dbReference type="Proteomes" id="UP000308199"/>
    </source>
</evidence>
<feature type="compositionally biased region" description="Polar residues" evidence="2">
    <location>
        <begin position="1455"/>
        <end position="1469"/>
    </location>
</feature>
<dbReference type="SUPFAM" id="SSF48371">
    <property type="entry name" value="ARM repeat"/>
    <property type="match status" value="1"/>
</dbReference>
<dbReference type="Proteomes" id="UP000308199">
    <property type="component" value="Unassembled WGS sequence"/>
</dbReference>
<dbReference type="GO" id="GO:0019888">
    <property type="term" value="F:protein phosphatase regulator activity"/>
    <property type="evidence" value="ECO:0007669"/>
    <property type="project" value="TreeGrafter"/>
</dbReference>
<dbReference type="PANTHER" id="PTHR10648">
    <property type="entry name" value="SERINE/THREONINE-PROTEIN PHOSPHATASE PP2A 65 KDA REGULATORY SUBUNIT"/>
    <property type="match status" value="1"/>
</dbReference>
<feature type="region of interest" description="Disordered" evidence="2">
    <location>
        <begin position="1408"/>
        <end position="1529"/>
    </location>
</feature>
<feature type="region of interest" description="Disordered" evidence="2">
    <location>
        <begin position="777"/>
        <end position="798"/>
    </location>
</feature>
<dbReference type="Gene3D" id="1.25.10.10">
    <property type="entry name" value="Leucine-rich Repeat Variant"/>
    <property type="match status" value="2"/>
</dbReference>
<feature type="compositionally biased region" description="Low complexity" evidence="2">
    <location>
        <begin position="53"/>
        <end position="67"/>
    </location>
</feature>
<feature type="compositionally biased region" description="Basic and acidic residues" evidence="2">
    <location>
        <begin position="1442"/>
        <end position="1452"/>
    </location>
</feature>
<feature type="compositionally biased region" description="Low complexity" evidence="2">
    <location>
        <begin position="782"/>
        <end position="798"/>
    </location>
</feature>
<feature type="compositionally biased region" description="Low complexity" evidence="2">
    <location>
        <begin position="1494"/>
        <end position="1511"/>
    </location>
</feature>
<name>A0A4S4L2B2_9AGAM</name>
<evidence type="ECO:0000256" key="1">
    <source>
        <dbReference type="ARBA" id="ARBA00022737"/>
    </source>
</evidence>
<feature type="compositionally biased region" description="Pro residues" evidence="2">
    <location>
        <begin position="1423"/>
        <end position="1432"/>
    </location>
</feature>
<dbReference type="OrthoDB" id="340346at2759"/>
<comment type="caution">
    <text evidence="4">The sequence shown here is derived from an EMBL/GenBank/DDBJ whole genome shotgun (WGS) entry which is preliminary data.</text>
</comment>
<dbReference type="PANTHER" id="PTHR10648:SF1">
    <property type="entry name" value="SERINE_THREONINE-PROTEIN PHOSPHATASE 4 REGULATORY SUBUNIT 1"/>
    <property type="match status" value="1"/>
</dbReference>
<dbReference type="GO" id="GO:0005737">
    <property type="term" value="C:cytoplasm"/>
    <property type="evidence" value="ECO:0007669"/>
    <property type="project" value="TreeGrafter"/>
</dbReference>
<evidence type="ECO:0000313" key="4">
    <source>
        <dbReference type="EMBL" id="THH05452.1"/>
    </source>
</evidence>
<feature type="transmembrane region" description="Helical" evidence="3">
    <location>
        <begin position="1200"/>
        <end position="1225"/>
    </location>
</feature>
<dbReference type="InterPro" id="IPR051023">
    <property type="entry name" value="PP2A_Regulatory_Subunit_A"/>
</dbReference>
<dbReference type="InterPro" id="IPR016024">
    <property type="entry name" value="ARM-type_fold"/>
</dbReference>
<dbReference type="InterPro" id="IPR011989">
    <property type="entry name" value="ARM-like"/>
</dbReference>
<accession>A0A4S4L2B2</accession>
<evidence type="ECO:0000256" key="3">
    <source>
        <dbReference type="SAM" id="Phobius"/>
    </source>
</evidence>
<feature type="transmembrane region" description="Helical" evidence="3">
    <location>
        <begin position="1278"/>
        <end position="1297"/>
    </location>
</feature>
<keyword evidence="3" id="KW-1133">Transmembrane helix</keyword>
<organism evidence="4 5">
    <name type="scientific">Phellinidium pouzarii</name>
    <dbReference type="NCBI Taxonomy" id="167371"/>
    <lineage>
        <taxon>Eukaryota</taxon>
        <taxon>Fungi</taxon>
        <taxon>Dikarya</taxon>
        <taxon>Basidiomycota</taxon>
        <taxon>Agaricomycotina</taxon>
        <taxon>Agaricomycetes</taxon>
        <taxon>Hymenochaetales</taxon>
        <taxon>Hymenochaetaceae</taxon>
        <taxon>Phellinidium</taxon>
    </lineage>
</organism>